<sequence>MSALAWPESLEGTPAVAVIERAIAHQRLSHSLLITGDEYETLVAVAQSIADRLLYPPHAPTTPRFAPDDHPDCFSLRPAGKMRQIKAGKSADDPGTMREFIRKMAVSASSGDHKVGIVHEADRMNVATANVFLKTLEEPPANTTLLVLTTRPYALLPTIRSRCLNFRFPSAEVGFLPDGWRAWIEDYREWLGRLSAGVSDRKAAADAVFAAYGLTARFGLILDNATSEAWKAQKGNLPADLDDDERIAIETGLANGLRLKLFAGIEHATRDFALERISTGDESYRRAFTAAVEKLEHAVGLLRVNLNAQAALESFMLASLRLWAARK</sequence>
<proteinExistence type="predicted"/>
<gene>
    <name evidence="1" type="ORF">K1X11_002800</name>
</gene>
<reference evidence="1 2" key="1">
    <citation type="submission" date="2023-12" db="EMBL/GenBank/DDBJ databases">
        <title>Description of an unclassified Opitutus bacterium of Verrucomicrobiota.</title>
        <authorList>
            <person name="Zhang D.-F."/>
        </authorList>
    </citation>
    <scope>NUCLEOTIDE SEQUENCE [LARGE SCALE GENOMIC DNA]</scope>
    <source>
        <strain evidence="1 2">WL0086</strain>
    </source>
</reference>
<dbReference type="Pfam" id="PF13177">
    <property type="entry name" value="DNA_pol3_delta2"/>
    <property type="match status" value="1"/>
</dbReference>
<dbReference type="Gene3D" id="3.40.50.300">
    <property type="entry name" value="P-loop containing nucleotide triphosphate hydrolases"/>
    <property type="match status" value="1"/>
</dbReference>
<dbReference type="Proteomes" id="UP000738431">
    <property type="component" value="Chromosome"/>
</dbReference>
<organism evidence="1 2">
    <name type="scientific">Actomonas aquatica</name>
    <dbReference type="NCBI Taxonomy" id="2866162"/>
    <lineage>
        <taxon>Bacteria</taxon>
        <taxon>Pseudomonadati</taxon>
        <taxon>Verrucomicrobiota</taxon>
        <taxon>Opitutia</taxon>
        <taxon>Opitutales</taxon>
        <taxon>Opitutaceae</taxon>
        <taxon>Actomonas</taxon>
    </lineage>
</organism>
<evidence type="ECO:0000313" key="2">
    <source>
        <dbReference type="Proteomes" id="UP000738431"/>
    </source>
</evidence>
<name>A0ABZ1C9E2_9BACT</name>
<dbReference type="SUPFAM" id="SSF52540">
    <property type="entry name" value="P-loop containing nucleoside triphosphate hydrolases"/>
    <property type="match status" value="1"/>
</dbReference>
<dbReference type="PANTHER" id="PTHR11669:SF8">
    <property type="entry name" value="DNA POLYMERASE III SUBUNIT DELTA"/>
    <property type="match status" value="1"/>
</dbReference>
<dbReference type="InterPro" id="IPR050238">
    <property type="entry name" value="DNA_Rep/Repair_Clamp_Loader"/>
</dbReference>
<accession>A0ABZ1C9E2</accession>
<dbReference type="EMBL" id="CP139781">
    <property type="protein sequence ID" value="WRQ88317.1"/>
    <property type="molecule type" value="Genomic_DNA"/>
</dbReference>
<dbReference type="PANTHER" id="PTHR11669">
    <property type="entry name" value="REPLICATION FACTOR C / DNA POLYMERASE III GAMMA-TAU SUBUNIT"/>
    <property type="match status" value="1"/>
</dbReference>
<evidence type="ECO:0000313" key="1">
    <source>
        <dbReference type="EMBL" id="WRQ88317.1"/>
    </source>
</evidence>
<dbReference type="InterPro" id="IPR027417">
    <property type="entry name" value="P-loop_NTPase"/>
</dbReference>
<protein>
    <submittedName>
        <fullName evidence="1">DNA polymerase III subunit gamma/tau</fullName>
    </submittedName>
</protein>
<dbReference type="RefSeq" id="WP_221032436.1">
    <property type="nucleotide sequence ID" value="NZ_CP139781.1"/>
</dbReference>
<keyword evidence="2" id="KW-1185">Reference proteome</keyword>